<keyword evidence="1" id="KW-0472">Membrane</keyword>
<dbReference type="SUPFAM" id="SSF48452">
    <property type="entry name" value="TPR-like"/>
    <property type="match status" value="1"/>
</dbReference>
<dbReference type="AlphaFoldDB" id="A0A1H0SKI5"/>
<dbReference type="PROSITE" id="PS50293">
    <property type="entry name" value="TPR_REGION"/>
    <property type="match status" value="1"/>
</dbReference>
<dbReference type="InterPro" id="IPR011990">
    <property type="entry name" value="TPR-like_helical_dom_sf"/>
</dbReference>
<name>A0A1H0SKI5_9ACTN</name>
<gene>
    <name evidence="2" type="ORF">SAMN04515671_4129</name>
</gene>
<proteinExistence type="predicted"/>
<dbReference type="EMBL" id="LT629710">
    <property type="protein sequence ID" value="SDP41666.1"/>
    <property type="molecule type" value="Genomic_DNA"/>
</dbReference>
<evidence type="ECO:0000313" key="2">
    <source>
        <dbReference type="EMBL" id="SDP41666.1"/>
    </source>
</evidence>
<dbReference type="RefSeq" id="WP_090479835.1">
    <property type="nucleotide sequence ID" value="NZ_LT629710.1"/>
</dbReference>
<evidence type="ECO:0000256" key="1">
    <source>
        <dbReference type="SAM" id="Phobius"/>
    </source>
</evidence>
<dbReference type="STRING" id="1090615.SAMN04515671_4129"/>
<protein>
    <submittedName>
        <fullName evidence="2">Uncharacterized protein</fullName>
    </submittedName>
</protein>
<sequence length="146" mass="16173">MKARVTVALLTGALVAYFYLLGQRGVYLVETGTAVGVALGIGVLLLPVIGVVLVVFELRFGAATARLARKLSETGDLPTDEGLTRRPSGRIERTSADAYFETVRTRVEADEENWRAWYELGYAYNLAGDRKRARAAMRRAIELEHR</sequence>
<dbReference type="Gene3D" id="1.25.40.10">
    <property type="entry name" value="Tetratricopeptide repeat domain"/>
    <property type="match status" value="1"/>
</dbReference>
<dbReference type="OrthoDB" id="4485518at2"/>
<evidence type="ECO:0000313" key="3">
    <source>
        <dbReference type="Proteomes" id="UP000198741"/>
    </source>
</evidence>
<reference evidence="2 3" key="1">
    <citation type="submission" date="2016-10" db="EMBL/GenBank/DDBJ databases">
        <authorList>
            <person name="de Groot N.N."/>
        </authorList>
    </citation>
    <scope>NUCLEOTIDE SEQUENCE [LARGE SCALE GENOMIC DNA]</scope>
    <source>
        <strain evidence="3">P4-7,KCTC 19426,CECT 7604</strain>
    </source>
</reference>
<keyword evidence="1" id="KW-0812">Transmembrane</keyword>
<feature type="transmembrane region" description="Helical" evidence="1">
    <location>
        <begin position="32"/>
        <end position="56"/>
    </location>
</feature>
<dbReference type="Proteomes" id="UP000198741">
    <property type="component" value="Chromosome I"/>
</dbReference>
<organism evidence="2 3">
    <name type="scientific">Nakamurella panacisegetis</name>
    <dbReference type="NCBI Taxonomy" id="1090615"/>
    <lineage>
        <taxon>Bacteria</taxon>
        <taxon>Bacillati</taxon>
        <taxon>Actinomycetota</taxon>
        <taxon>Actinomycetes</taxon>
        <taxon>Nakamurellales</taxon>
        <taxon>Nakamurellaceae</taxon>
        <taxon>Nakamurella</taxon>
    </lineage>
</organism>
<accession>A0A1H0SKI5</accession>
<keyword evidence="1" id="KW-1133">Transmembrane helix</keyword>
<keyword evidence="3" id="KW-1185">Reference proteome</keyword>